<feature type="region of interest" description="Disordered" evidence="9">
    <location>
        <begin position="211"/>
        <end position="233"/>
    </location>
</feature>
<keyword evidence="3 8" id="KW-1134">Transmembrane beta strand</keyword>
<dbReference type="GO" id="GO:0009279">
    <property type="term" value="C:cell outer membrane"/>
    <property type="evidence" value="ECO:0007669"/>
    <property type="project" value="UniProtKB-SubCell"/>
</dbReference>
<proteinExistence type="inferred from homology"/>
<feature type="region of interest" description="Disordered" evidence="9">
    <location>
        <begin position="303"/>
        <end position="322"/>
    </location>
</feature>
<gene>
    <name evidence="11" type="ORF">DFR24_3620</name>
</gene>
<dbReference type="Pfam" id="PF07715">
    <property type="entry name" value="Plug"/>
    <property type="match status" value="1"/>
</dbReference>
<dbReference type="RefSeq" id="WP_162851300.1">
    <property type="nucleotide sequence ID" value="NZ_MWIN01000007.1"/>
</dbReference>
<evidence type="ECO:0000256" key="6">
    <source>
        <dbReference type="ARBA" id="ARBA00023136"/>
    </source>
</evidence>
<evidence type="ECO:0000256" key="3">
    <source>
        <dbReference type="ARBA" id="ARBA00022452"/>
    </source>
</evidence>
<evidence type="ECO:0000256" key="9">
    <source>
        <dbReference type="SAM" id="MobiDB-lite"/>
    </source>
</evidence>
<dbReference type="Gene3D" id="2.40.170.20">
    <property type="entry name" value="TonB-dependent receptor, beta-barrel domain"/>
    <property type="match status" value="1"/>
</dbReference>
<dbReference type="Proteomes" id="UP000295341">
    <property type="component" value="Unassembled WGS sequence"/>
</dbReference>
<dbReference type="SUPFAM" id="SSF56935">
    <property type="entry name" value="Porins"/>
    <property type="match status" value="1"/>
</dbReference>
<evidence type="ECO:0000256" key="5">
    <source>
        <dbReference type="ARBA" id="ARBA00022729"/>
    </source>
</evidence>
<comment type="subcellular location">
    <subcellularLocation>
        <location evidence="1 8">Cell outer membrane</location>
        <topology evidence="1 8">Multi-pass membrane protein</topology>
    </subcellularLocation>
</comment>
<dbReference type="InterPro" id="IPR036942">
    <property type="entry name" value="Beta-barrel_TonB_sf"/>
</dbReference>
<evidence type="ECO:0000256" key="4">
    <source>
        <dbReference type="ARBA" id="ARBA00022692"/>
    </source>
</evidence>
<dbReference type="EMBL" id="SOBT01000010">
    <property type="protein sequence ID" value="TDU26591.1"/>
    <property type="molecule type" value="Genomic_DNA"/>
</dbReference>
<evidence type="ECO:0000259" key="10">
    <source>
        <dbReference type="Pfam" id="PF07715"/>
    </source>
</evidence>
<evidence type="ECO:0000256" key="1">
    <source>
        <dbReference type="ARBA" id="ARBA00004571"/>
    </source>
</evidence>
<keyword evidence="12" id="KW-1185">Reference proteome</keyword>
<dbReference type="PANTHER" id="PTHR30069:SF29">
    <property type="entry name" value="HEMOGLOBIN AND HEMOGLOBIN-HAPTOGLOBIN-BINDING PROTEIN 1-RELATED"/>
    <property type="match status" value="1"/>
</dbReference>
<dbReference type="InterPro" id="IPR037066">
    <property type="entry name" value="Plug_dom_sf"/>
</dbReference>
<evidence type="ECO:0000256" key="7">
    <source>
        <dbReference type="ARBA" id="ARBA00023237"/>
    </source>
</evidence>
<reference evidence="11 12" key="1">
    <citation type="submission" date="2019-03" db="EMBL/GenBank/DDBJ databases">
        <title>Genomic Encyclopedia of Type Strains, Phase IV (KMG-IV): sequencing the most valuable type-strain genomes for metagenomic binning, comparative biology and taxonomic classification.</title>
        <authorList>
            <person name="Goeker M."/>
        </authorList>
    </citation>
    <scope>NUCLEOTIDE SEQUENCE [LARGE SCALE GENOMIC DNA]</scope>
    <source>
        <strain evidence="11 12">DSM 26377</strain>
    </source>
</reference>
<dbReference type="GO" id="GO:0044718">
    <property type="term" value="P:siderophore transmembrane transport"/>
    <property type="evidence" value="ECO:0007669"/>
    <property type="project" value="TreeGrafter"/>
</dbReference>
<evidence type="ECO:0000256" key="2">
    <source>
        <dbReference type="ARBA" id="ARBA00022448"/>
    </source>
</evidence>
<keyword evidence="7 8" id="KW-0998">Cell outer membrane</keyword>
<dbReference type="InterPro" id="IPR039426">
    <property type="entry name" value="TonB-dep_rcpt-like"/>
</dbReference>
<feature type="compositionally biased region" description="Basic and acidic residues" evidence="9">
    <location>
        <begin position="219"/>
        <end position="230"/>
    </location>
</feature>
<evidence type="ECO:0000256" key="8">
    <source>
        <dbReference type="PROSITE-ProRule" id="PRU01360"/>
    </source>
</evidence>
<evidence type="ECO:0000313" key="12">
    <source>
        <dbReference type="Proteomes" id="UP000295341"/>
    </source>
</evidence>
<dbReference type="PROSITE" id="PS52016">
    <property type="entry name" value="TONB_DEPENDENT_REC_3"/>
    <property type="match status" value="1"/>
</dbReference>
<dbReference type="Gene3D" id="2.170.130.10">
    <property type="entry name" value="TonB-dependent receptor, plug domain"/>
    <property type="match status" value="1"/>
</dbReference>
<comment type="caution">
    <text evidence="11">The sequence shown here is derived from an EMBL/GenBank/DDBJ whole genome shotgun (WGS) entry which is preliminary data.</text>
</comment>
<protein>
    <submittedName>
        <fullName evidence="11">Outer membrane cobalamin receptor</fullName>
    </submittedName>
</protein>
<keyword evidence="6 8" id="KW-0472">Membrane</keyword>
<dbReference type="GO" id="GO:0015344">
    <property type="term" value="F:siderophore uptake transmembrane transporter activity"/>
    <property type="evidence" value="ECO:0007669"/>
    <property type="project" value="TreeGrafter"/>
</dbReference>
<comment type="similarity">
    <text evidence="8">Belongs to the TonB-dependent receptor family.</text>
</comment>
<dbReference type="PANTHER" id="PTHR30069">
    <property type="entry name" value="TONB-DEPENDENT OUTER MEMBRANE RECEPTOR"/>
    <property type="match status" value="1"/>
</dbReference>
<keyword evidence="5" id="KW-0732">Signal</keyword>
<organism evidence="11 12">
    <name type="scientific">Panacagrimonas perspica</name>
    <dbReference type="NCBI Taxonomy" id="381431"/>
    <lineage>
        <taxon>Bacteria</taxon>
        <taxon>Pseudomonadati</taxon>
        <taxon>Pseudomonadota</taxon>
        <taxon>Gammaproteobacteria</taxon>
        <taxon>Nevskiales</taxon>
        <taxon>Nevskiaceae</taxon>
        <taxon>Panacagrimonas</taxon>
    </lineage>
</organism>
<dbReference type="InterPro" id="IPR012910">
    <property type="entry name" value="Plug_dom"/>
</dbReference>
<keyword evidence="4 8" id="KW-0812">Transmembrane</keyword>
<feature type="domain" description="TonB-dependent receptor plug" evidence="10">
    <location>
        <begin position="69"/>
        <end position="154"/>
    </location>
</feature>
<accession>A0A4S3K717</accession>
<keyword evidence="2 8" id="KW-0813">Transport</keyword>
<dbReference type="AlphaFoldDB" id="A0A4S3K717"/>
<evidence type="ECO:0000313" key="11">
    <source>
        <dbReference type="EMBL" id="TDU26591.1"/>
    </source>
</evidence>
<keyword evidence="11" id="KW-0675">Receptor</keyword>
<name>A0A4S3K717_9GAMM</name>
<sequence>MPVHVSRRSATLLGFVFAGAVASPALVRGEDTAPVQQQEPVLDTIVVEGVRAKVEGAGVVLTVPVDPLEATDLADLLSTLPGVQVRSSGGLGSYSEASLRGSSGRQVRILLDGLPLDVGGGEATSLSLVNPLLLEEVKVYQGRVPVSLGSGLAGSIDLRTRRQLAEPLVGTLGLGTLGERQASAGAQLSEDVQLLGGYQHADNDFRYANAFKPFDPDDPERKDKEKRRNAGTEQTYGLLRYHGPLVFTLHGVDDEQELPTRLNRDTTRTELRTRSLGASVTTPAESAWQASLSHRYTAERYRDPDSELGLGGAQDTRQQSRATRLAVGHDVGPAFDQLRIEHQEFRTRDAIGDTSGPSARRLSIGNGIETGWGSLWRFDASLNAAWSNDESQTQEDKYWQVEPALGLTRAVGVCIAAANVGHRKRLPTFFERYGDRGLFRGNPTLDPERSAYADAGARCAMESWVRHAQLTVFGQDLRDAISPTFTAQGVGRSINTDKAEIFGVEMAVGGGAEAWSWDLSGTWQHTEDRSDTRATRGNALPGRFENQLNARLERRLAGLTFFYAFRFESGQYYDSAQLLRADVMRRHDVGVRGALRRLGWSLQWLNVGDDNFEQFNGFPTPGERVRFSLTWPETRRPASIPDSRSTP</sequence>